<dbReference type="AlphaFoldDB" id="A0A6P0UEE6"/>
<evidence type="ECO:0000313" key="4">
    <source>
        <dbReference type="Proteomes" id="UP000468443"/>
    </source>
</evidence>
<evidence type="ECO:0000256" key="2">
    <source>
        <dbReference type="SAM" id="Phobius"/>
    </source>
</evidence>
<keyword evidence="2" id="KW-1133">Transmembrane helix</keyword>
<protein>
    <submittedName>
        <fullName evidence="3">Uncharacterized protein</fullName>
    </submittedName>
</protein>
<comment type="caution">
    <text evidence="3">The sequence shown here is derived from an EMBL/GenBank/DDBJ whole genome shotgun (WGS) entry which is preliminary data.</text>
</comment>
<organism evidence="3 4">
    <name type="scientific">Muriicola jejuensis</name>
    <dbReference type="NCBI Taxonomy" id="504488"/>
    <lineage>
        <taxon>Bacteria</taxon>
        <taxon>Pseudomonadati</taxon>
        <taxon>Bacteroidota</taxon>
        <taxon>Flavobacteriia</taxon>
        <taxon>Flavobacteriales</taxon>
        <taxon>Flavobacteriaceae</taxon>
        <taxon>Muriicola</taxon>
    </lineage>
</organism>
<keyword evidence="2" id="KW-0812">Transmembrane</keyword>
<reference evidence="3 4" key="1">
    <citation type="submission" date="2020-01" db="EMBL/GenBank/DDBJ databases">
        <title>Muriicola jejuensis KCTC 22299.</title>
        <authorList>
            <person name="Wang G."/>
        </authorList>
    </citation>
    <scope>NUCLEOTIDE SEQUENCE [LARGE SCALE GENOMIC DNA]</scope>
    <source>
        <strain evidence="3 4">KCTC 22299</strain>
    </source>
</reference>
<name>A0A6P0UEE6_9FLAO</name>
<keyword evidence="4" id="KW-1185">Reference proteome</keyword>
<feature type="coiled-coil region" evidence="1">
    <location>
        <begin position="28"/>
        <end position="55"/>
    </location>
</feature>
<evidence type="ECO:0000313" key="3">
    <source>
        <dbReference type="EMBL" id="NER11605.1"/>
    </source>
</evidence>
<dbReference type="RefSeq" id="WP_163694058.1">
    <property type="nucleotide sequence ID" value="NZ_FXTW01000003.1"/>
</dbReference>
<sequence>MKFKITVSVLTLAIITMFGYVVYLTSQLEETNQDLKDYATQLGEASAELDLVKDKAIQDLRECREQAGADQWTLAKETNTLRAFSNFLETCGDDCHTDELDKAVNRLLSEKGYVQIIDSDGTEYFKEIKDLKLGGVYYVATSDRSVRNGVIGRPDEFPNTSRKGVILKGAIVKLIDKPSEDSKWAQIAYRK</sequence>
<dbReference type="Proteomes" id="UP000468443">
    <property type="component" value="Unassembled WGS sequence"/>
</dbReference>
<evidence type="ECO:0000256" key="1">
    <source>
        <dbReference type="SAM" id="Coils"/>
    </source>
</evidence>
<feature type="transmembrane region" description="Helical" evidence="2">
    <location>
        <begin position="7"/>
        <end position="26"/>
    </location>
</feature>
<dbReference type="EMBL" id="JAABOP010000005">
    <property type="protein sequence ID" value="NER11605.1"/>
    <property type="molecule type" value="Genomic_DNA"/>
</dbReference>
<accession>A0A6P0UEE6</accession>
<keyword evidence="1" id="KW-0175">Coiled coil</keyword>
<proteinExistence type="predicted"/>
<keyword evidence="2" id="KW-0472">Membrane</keyword>
<gene>
    <name evidence="3" type="ORF">GWK09_13820</name>
</gene>